<dbReference type="GeneID" id="6190073"/>
<dbReference type="RefSeq" id="XP_001906303.1">
    <property type="nucleotide sequence ID" value="XM_001906268.1"/>
</dbReference>
<reference evidence="2" key="4">
    <citation type="submission" date="2015-04" db="EMBL/GenBank/DDBJ databases">
        <title>Maintaining two mating types: Structure of the mating type locus and its role in heterokaryosis in Podospora anserina.</title>
        <authorList>
            <person name="Grognet P."/>
            <person name="Bidard F."/>
            <person name="Kuchly C."/>
            <person name="Chan Ho Tong L."/>
            <person name="Coppin E."/>
            <person name="Ait Benkhali J."/>
            <person name="Couloux A."/>
            <person name="Wincker P."/>
            <person name="Debuchy R."/>
            <person name="Silar P."/>
        </authorList>
    </citation>
    <scope>NUCLEOTIDE SEQUENCE</scope>
</reference>
<name>B2AQ30_PODAN</name>
<keyword evidence="3" id="KW-1185">Reference proteome</keyword>
<dbReference type="eggNOG" id="ENOG502SM1I">
    <property type="taxonomic scope" value="Eukaryota"/>
</dbReference>
<reference evidence="1 3" key="1">
    <citation type="journal article" date="2008" name="Genome Biol.">
        <title>The genome sequence of the model ascomycete fungus Podospora anserina.</title>
        <authorList>
            <person name="Espagne E."/>
            <person name="Lespinet O."/>
            <person name="Malagnac F."/>
            <person name="Da Silva C."/>
            <person name="Jaillon O."/>
            <person name="Porcel B.M."/>
            <person name="Couloux A."/>
            <person name="Aury J.-M."/>
            <person name="Segurens B."/>
            <person name="Poulain J."/>
            <person name="Anthouard V."/>
            <person name="Grossetete S."/>
            <person name="Khalili H."/>
            <person name="Coppin E."/>
            <person name="Dequard-Chablat M."/>
            <person name="Picard M."/>
            <person name="Contamine V."/>
            <person name="Arnaise S."/>
            <person name="Bourdais A."/>
            <person name="Berteaux-Lecellier V."/>
            <person name="Gautheret D."/>
            <person name="de Vries R.P."/>
            <person name="Battaglia E."/>
            <person name="Coutinho P.M."/>
            <person name="Danchin E.G.J."/>
            <person name="Henrissat B."/>
            <person name="El Khoury R."/>
            <person name="Sainsard-Chanet A."/>
            <person name="Boivin A."/>
            <person name="Pinan-Lucarre B."/>
            <person name="Sellem C.H."/>
            <person name="Debuchy R."/>
            <person name="Wincker P."/>
            <person name="Weissenbach J."/>
            <person name="Silar P."/>
        </authorList>
    </citation>
    <scope>NUCLEOTIDE SEQUENCE [LARGE SCALE GENOMIC DNA]</scope>
    <source>
        <strain evidence="3">S / ATCC MYA-4624 / DSM 980 / FGSC 10383</strain>
        <strain evidence="1">S mat+</strain>
    </source>
</reference>
<evidence type="ECO:0000313" key="1">
    <source>
        <dbReference type="EMBL" id="CAP66969.1"/>
    </source>
</evidence>
<protein>
    <submittedName>
        <fullName evidence="1">Podospora anserina S mat+ genomic DNA chromosome 4, supercontig 4</fullName>
    </submittedName>
</protein>
<organism evidence="1">
    <name type="scientific">Podospora anserina (strain S / ATCC MYA-4624 / DSM 980 / FGSC 10383)</name>
    <name type="common">Pleurage anserina</name>
    <dbReference type="NCBI Taxonomy" id="515849"/>
    <lineage>
        <taxon>Eukaryota</taxon>
        <taxon>Fungi</taxon>
        <taxon>Dikarya</taxon>
        <taxon>Ascomycota</taxon>
        <taxon>Pezizomycotina</taxon>
        <taxon>Sordariomycetes</taxon>
        <taxon>Sordariomycetidae</taxon>
        <taxon>Sordariales</taxon>
        <taxon>Podosporaceae</taxon>
        <taxon>Podospora</taxon>
        <taxon>Podospora anserina</taxon>
    </lineage>
</organism>
<accession>B2AQ30</accession>
<gene>
    <name evidence="1" type="ORF">PODANS_4_5506</name>
</gene>
<dbReference type="OrthoDB" id="4587497at2759"/>
<evidence type="ECO:0000313" key="3">
    <source>
        <dbReference type="Proteomes" id="UP000001197"/>
    </source>
</evidence>
<reference evidence="3" key="3">
    <citation type="journal article" date="2014" name="Genetics">
        <title>Maintaining two mating types: Structure of the mating type locus and its role in heterokaryosis in Podospora anserina.</title>
        <authorList>
            <person name="Grognet P."/>
            <person name="Bidard F."/>
            <person name="Kuchly C."/>
            <person name="Tong L.C.H."/>
            <person name="Coppin E."/>
            <person name="Benkhali J.A."/>
            <person name="Couloux A."/>
            <person name="Wincker P."/>
            <person name="Debuchy R."/>
            <person name="Silar P."/>
        </authorList>
    </citation>
    <scope>GENOME REANNOTATION</scope>
    <source>
        <strain evidence="3">S / ATCC MYA-4624 / DSM 980 / FGSC 10383</strain>
    </source>
</reference>
<evidence type="ECO:0000313" key="2">
    <source>
        <dbReference type="EMBL" id="CDP28711.1"/>
    </source>
</evidence>
<dbReference type="Proteomes" id="UP000001197">
    <property type="component" value="Chromosome 4"/>
</dbReference>
<dbReference type="SUPFAM" id="SSF48403">
    <property type="entry name" value="Ankyrin repeat"/>
    <property type="match status" value="1"/>
</dbReference>
<sequence length="454" mass="51680">MLREYNVLGQTPFHLAVGNPECLRLLLAATKETSLFDEIDNHGQTPLACALYLSGRKCKNRTAPSQCTDCICSQSVLLLLEAGASLHLFRDGGTSRLGQTYYLQGFLSQTSERGKWTYAEYVKRQREVLKTFALQSLPRSKWDVLGLTNPNVLDVKIPAVVQALNEQGTEIPDFAENFKTGTYEDPGYYLSLYMLLGNPHDADIFWDLGFRDTCLPLFPGYGHDGYNSLDYLCWLHNHGVNFHSPIIGPSLDGRISFRAHLVLYELGYSLSFDDSRVGFGNKHWFHHILTNVPSESTLSRDNCQCRCTRQGCTSLTFLLKGFHARTIRPLPVGSPPITFLRHSEGIFERAQHQEVLRFVTFQAFQLPHTCCYPRHDCLCHVPYPLNSSPSSSCQDGRCKWKPQCSEELSEIEAEHRFEFACFEKLLGELETELEMILENPKKSNEDILNFWQMV</sequence>
<dbReference type="VEuPathDB" id="FungiDB:PODANS_4_5506"/>
<dbReference type="HOGENOM" id="CLU_602857_0_0_1"/>
<dbReference type="EMBL" id="CU633895">
    <property type="protein sequence ID" value="CAP66969.1"/>
    <property type="molecule type" value="Genomic_DNA"/>
</dbReference>
<dbReference type="AlphaFoldDB" id="B2AQ30"/>
<proteinExistence type="predicted"/>
<dbReference type="EMBL" id="FO904939">
    <property type="protein sequence ID" value="CDP28711.1"/>
    <property type="molecule type" value="Genomic_DNA"/>
</dbReference>
<dbReference type="Gene3D" id="1.25.40.20">
    <property type="entry name" value="Ankyrin repeat-containing domain"/>
    <property type="match status" value="1"/>
</dbReference>
<dbReference type="InterPro" id="IPR036770">
    <property type="entry name" value="Ankyrin_rpt-contain_sf"/>
</dbReference>
<dbReference type="KEGG" id="pan:PODANSg3331"/>
<reference evidence="1" key="2">
    <citation type="submission" date="2008-07" db="EMBL/GenBank/DDBJ databases">
        <authorList>
            <person name="Genoscope - CEA"/>
        </authorList>
    </citation>
    <scope>NUCLEOTIDE SEQUENCE</scope>
    <source>
        <strain evidence="1">S mat+</strain>
    </source>
</reference>